<gene>
    <name evidence="14" type="primary">ANKRD54</name>
    <name evidence="14" type="ORF">AVEN_85194_1</name>
</gene>
<evidence type="ECO:0000256" key="13">
    <source>
        <dbReference type="SAM" id="MobiDB-lite"/>
    </source>
</evidence>
<protein>
    <submittedName>
        <fullName evidence="14">Ankyrin repeat domain-containing protein 54</fullName>
    </submittedName>
</protein>
<keyword evidence="8" id="KW-0677">Repeat</keyword>
<keyword evidence="15" id="KW-1185">Reference proteome</keyword>
<dbReference type="Pfam" id="PF12796">
    <property type="entry name" value="Ank_2"/>
    <property type="match status" value="1"/>
</dbReference>
<proteinExistence type="predicted"/>
<keyword evidence="5" id="KW-1052">Target cell membrane</keyword>
<evidence type="ECO:0000256" key="1">
    <source>
        <dbReference type="ARBA" id="ARBA00004175"/>
    </source>
</evidence>
<keyword evidence="7" id="KW-0528">Neurotoxin</keyword>
<dbReference type="SMART" id="SM00248">
    <property type="entry name" value="ANK"/>
    <property type="match status" value="3"/>
</dbReference>
<dbReference type="GO" id="GO:0005576">
    <property type="term" value="C:extracellular region"/>
    <property type="evidence" value="ECO:0007669"/>
    <property type="project" value="UniProtKB-SubCell"/>
</dbReference>
<feature type="repeat" description="ANK" evidence="12">
    <location>
        <begin position="166"/>
        <end position="198"/>
    </location>
</feature>
<keyword evidence="4" id="KW-0964">Secreted</keyword>
<dbReference type="GO" id="GO:0090729">
    <property type="term" value="F:toxin activity"/>
    <property type="evidence" value="ECO:0007669"/>
    <property type="project" value="UniProtKB-KW"/>
</dbReference>
<organism evidence="14 15">
    <name type="scientific">Araneus ventricosus</name>
    <name type="common">Orbweaver spider</name>
    <name type="synonym">Epeira ventricosa</name>
    <dbReference type="NCBI Taxonomy" id="182803"/>
    <lineage>
        <taxon>Eukaryota</taxon>
        <taxon>Metazoa</taxon>
        <taxon>Ecdysozoa</taxon>
        <taxon>Arthropoda</taxon>
        <taxon>Chelicerata</taxon>
        <taxon>Arachnida</taxon>
        <taxon>Araneae</taxon>
        <taxon>Araneomorphae</taxon>
        <taxon>Entelegynae</taxon>
        <taxon>Araneoidea</taxon>
        <taxon>Araneidae</taxon>
        <taxon>Araneus</taxon>
    </lineage>
</organism>
<dbReference type="AlphaFoldDB" id="A0A4Y2QXE6"/>
<keyword evidence="9" id="KW-0638">Presynaptic neurotoxin</keyword>
<keyword evidence="10 12" id="KW-0040">ANK repeat</keyword>
<dbReference type="GO" id="GO:0044231">
    <property type="term" value="C:host cell presynaptic membrane"/>
    <property type="evidence" value="ECO:0007669"/>
    <property type="project" value="UniProtKB-KW"/>
</dbReference>
<keyword evidence="6" id="KW-0800">Toxin</keyword>
<dbReference type="InterPro" id="IPR036770">
    <property type="entry name" value="Ankyrin_rpt-contain_sf"/>
</dbReference>
<dbReference type="SUPFAM" id="SSF48403">
    <property type="entry name" value="Ankyrin repeat"/>
    <property type="match status" value="1"/>
</dbReference>
<dbReference type="EMBL" id="BGPR01015043">
    <property type="protein sequence ID" value="GBN67789.1"/>
    <property type="molecule type" value="Genomic_DNA"/>
</dbReference>
<evidence type="ECO:0000256" key="11">
    <source>
        <dbReference type="ARBA" id="ARBA00023298"/>
    </source>
</evidence>
<keyword evidence="11" id="KW-0472">Membrane</keyword>
<dbReference type="GO" id="GO:0006887">
    <property type="term" value="P:exocytosis"/>
    <property type="evidence" value="ECO:0007669"/>
    <property type="project" value="UniProtKB-KW"/>
</dbReference>
<name>A0A4Y2QXE6_ARAVE</name>
<evidence type="ECO:0000256" key="12">
    <source>
        <dbReference type="PROSITE-ProRule" id="PRU00023"/>
    </source>
</evidence>
<evidence type="ECO:0000256" key="4">
    <source>
        <dbReference type="ARBA" id="ARBA00022525"/>
    </source>
</evidence>
<dbReference type="Proteomes" id="UP000499080">
    <property type="component" value="Unassembled WGS sequence"/>
</dbReference>
<feature type="repeat" description="ANK" evidence="12">
    <location>
        <begin position="133"/>
        <end position="165"/>
    </location>
</feature>
<evidence type="ECO:0000313" key="14">
    <source>
        <dbReference type="EMBL" id="GBN67789.1"/>
    </source>
</evidence>
<evidence type="ECO:0000256" key="10">
    <source>
        <dbReference type="ARBA" id="ARBA00023043"/>
    </source>
</evidence>
<dbReference type="InterPro" id="IPR002110">
    <property type="entry name" value="Ankyrin_rpt"/>
</dbReference>
<feature type="compositionally biased region" description="Polar residues" evidence="13">
    <location>
        <begin position="1"/>
        <end position="24"/>
    </location>
</feature>
<evidence type="ECO:0000256" key="3">
    <source>
        <dbReference type="ARBA" id="ARBA00022483"/>
    </source>
</evidence>
<evidence type="ECO:0000256" key="2">
    <source>
        <dbReference type="ARBA" id="ARBA00004613"/>
    </source>
</evidence>
<dbReference type="PANTHER" id="PTHR24171">
    <property type="entry name" value="ANKYRIN REPEAT DOMAIN-CONTAINING PROTEIN 39-RELATED"/>
    <property type="match status" value="1"/>
</dbReference>
<evidence type="ECO:0000256" key="6">
    <source>
        <dbReference type="ARBA" id="ARBA00022656"/>
    </source>
</evidence>
<evidence type="ECO:0000256" key="7">
    <source>
        <dbReference type="ARBA" id="ARBA00022699"/>
    </source>
</evidence>
<comment type="subcellular location">
    <subcellularLocation>
        <location evidence="2">Secreted</location>
    </subcellularLocation>
    <subcellularLocation>
        <location evidence="1">Target cell membrane</location>
    </subcellularLocation>
</comment>
<keyword evidence="11" id="KW-1053">Target membrane</keyword>
<feature type="region of interest" description="Disordered" evidence="13">
    <location>
        <begin position="1"/>
        <end position="30"/>
    </location>
</feature>
<reference evidence="14 15" key="1">
    <citation type="journal article" date="2019" name="Sci. Rep.">
        <title>Orb-weaving spider Araneus ventricosus genome elucidates the spidroin gene catalogue.</title>
        <authorList>
            <person name="Kono N."/>
            <person name="Nakamura H."/>
            <person name="Ohtoshi R."/>
            <person name="Moran D.A.P."/>
            <person name="Shinohara A."/>
            <person name="Yoshida Y."/>
            <person name="Fujiwara M."/>
            <person name="Mori M."/>
            <person name="Tomita M."/>
            <person name="Arakawa K."/>
        </authorList>
    </citation>
    <scope>NUCLEOTIDE SEQUENCE [LARGE SCALE GENOMIC DNA]</scope>
</reference>
<evidence type="ECO:0000256" key="9">
    <source>
        <dbReference type="ARBA" id="ARBA00023028"/>
    </source>
</evidence>
<dbReference type="PROSITE" id="PS50088">
    <property type="entry name" value="ANK_REPEAT"/>
    <property type="match status" value="2"/>
</dbReference>
<keyword evidence="3" id="KW-0268">Exocytosis</keyword>
<accession>A0A4Y2QXE6</accession>
<evidence type="ECO:0000313" key="15">
    <source>
        <dbReference type="Proteomes" id="UP000499080"/>
    </source>
</evidence>
<dbReference type="PROSITE" id="PS50297">
    <property type="entry name" value="ANK_REP_REGION"/>
    <property type="match status" value="2"/>
</dbReference>
<dbReference type="GO" id="GO:0044218">
    <property type="term" value="C:other organism cell membrane"/>
    <property type="evidence" value="ECO:0007669"/>
    <property type="project" value="UniProtKB-KW"/>
</dbReference>
<sequence>MTESDSGVDTGSESNESNCMSVGSPSRLEDDKDINDFVEKAHPAYSSLVVPFGNLQPATCSYGFSDYRQQEQVRKIKPGLRRKNAVRWKQQPIPDIENLIGERRLRAAANNNDIETVKNMLDNGIDPCSADGRQRSALHFAAAGGHTAIARLLIERGADPNQRDSVGNTPLHLAACTTRIEMVTLLLKAGTDINALDYSGRSPFQLAQSKLKLLQRNTEYSSEQLKREVTHVLEMMQVYLQRSGRSGEIDFINTFSNRLHHHQTREEVDTDVKDLLSSLSHLNLQAA</sequence>
<dbReference type="Gene3D" id="1.25.40.20">
    <property type="entry name" value="Ankyrin repeat-containing domain"/>
    <property type="match status" value="2"/>
</dbReference>
<evidence type="ECO:0000256" key="5">
    <source>
        <dbReference type="ARBA" id="ARBA00022537"/>
    </source>
</evidence>
<dbReference type="OrthoDB" id="496981at2759"/>
<comment type="caution">
    <text evidence="14">The sequence shown here is derived from an EMBL/GenBank/DDBJ whole genome shotgun (WGS) entry which is preliminary data.</text>
</comment>
<evidence type="ECO:0000256" key="8">
    <source>
        <dbReference type="ARBA" id="ARBA00022737"/>
    </source>
</evidence>